<dbReference type="EMBL" id="AB080638">
    <property type="protein sequence ID" value="BAC82426.1"/>
    <property type="molecule type" value="mRNA"/>
</dbReference>
<evidence type="ECO:0000256" key="1">
    <source>
        <dbReference type="SAM" id="SignalP"/>
    </source>
</evidence>
<dbReference type="EMBL" id="AB080639">
    <property type="protein sequence ID" value="BAC82427.1"/>
    <property type="molecule type" value="mRNA"/>
</dbReference>
<feature type="chain" id="PRO_5007710381" evidence="1">
    <location>
        <begin position="21"/>
        <end position="225"/>
    </location>
</feature>
<proteinExistence type="evidence at transcript level"/>
<organism evidence="2">
    <name type="scientific">Procambarus clarkii</name>
    <name type="common">Red swamp crayfish</name>
    <dbReference type="NCBI Taxonomy" id="6728"/>
    <lineage>
        <taxon>Eukaryota</taxon>
        <taxon>Metazoa</taxon>
        <taxon>Ecdysozoa</taxon>
        <taxon>Arthropoda</taxon>
        <taxon>Crustacea</taxon>
        <taxon>Multicrustacea</taxon>
        <taxon>Malacostraca</taxon>
        <taxon>Eumalacostraca</taxon>
        <taxon>Eucarida</taxon>
        <taxon>Decapoda</taxon>
        <taxon>Pleocyemata</taxon>
        <taxon>Astacidea</taxon>
        <taxon>Astacoidea</taxon>
        <taxon>Cambaridae</taxon>
        <taxon>Procambarus</taxon>
    </lineage>
</organism>
<keyword evidence="1" id="KW-0732">Signal</keyword>
<gene>
    <name evidence="2" type="primary">Ptk</name>
</gene>
<name>Q76LC8_PROCL</name>
<reference evidence="2" key="1">
    <citation type="journal article" date="2004" name="Eur. J. Biochem.">
        <title>APSGFLGMRamide is a unique tachykinin-related peptide in crustaceans.</title>
        <authorList>
            <person name="Yasuda-Kamatani Y."/>
            <person name="Yasuda A."/>
        </authorList>
    </citation>
    <scope>NUCLEOTIDE SEQUENCE</scope>
</reference>
<dbReference type="OrthoDB" id="5919137at2759"/>
<dbReference type="AlphaFoldDB" id="Q76LC8"/>
<feature type="signal peptide" evidence="1">
    <location>
        <begin position="1"/>
        <end position="20"/>
    </location>
</feature>
<evidence type="ECO:0000313" key="2">
    <source>
        <dbReference type="EMBL" id="BAC82427.1"/>
    </source>
</evidence>
<sequence length="225" mass="24029">MVRGAAIGLMVMVVVTGALAEEQDTADRERRAPSGFLGMRGKKDVSTPLENIVPAVNDYTLQDSFPASLYGLRDDNGPVVLAVPWRVKKAPSGFLGMRGKKSGEEAFGEAGMDSELETLLKRAPSGFLGMRGKKAPSGFLGMRGKKAPSGFLGMRGKKHFDDESEIDAYIQALTAMVDGQQEKRAPSGFLGMRGKKAFFGDSSDEEMSVAGVDKRAPSGFLGMRG</sequence>
<accession>Q76LC8</accession>
<protein>
    <submittedName>
        <fullName evidence="2">Preprotachykinin</fullName>
    </submittedName>
</protein>